<dbReference type="InterPro" id="IPR020847">
    <property type="entry name" value="AP_endonuclease_F1_BS"/>
</dbReference>
<dbReference type="GO" id="GO:0008311">
    <property type="term" value="F:double-stranded DNA 3'-5' DNA exonuclease activity"/>
    <property type="evidence" value="ECO:0007669"/>
    <property type="project" value="UniProtKB-EC"/>
</dbReference>
<keyword evidence="5 8" id="KW-0378">Hydrolase</keyword>
<reference evidence="8 9" key="1">
    <citation type="submission" date="2019-02" db="EMBL/GenBank/DDBJ databases">
        <authorList>
            <person name="Goldberg S.R."/>
            <person name="Haltli B.A."/>
            <person name="Correa H."/>
            <person name="Russell K.G."/>
        </authorList>
    </citation>
    <scope>NUCLEOTIDE SEQUENCE [LARGE SCALE GENOMIC DNA]</scope>
    <source>
        <strain evidence="8 9">JCM 16186</strain>
    </source>
</reference>
<evidence type="ECO:0000256" key="5">
    <source>
        <dbReference type="ARBA" id="ARBA00022801"/>
    </source>
</evidence>
<keyword evidence="6" id="KW-0460">Magnesium</keyword>
<comment type="caution">
    <text evidence="8">The sequence shown here is derived from an EMBL/GenBank/DDBJ whole genome shotgun (WGS) entry which is preliminary data.</text>
</comment>
<dbReference type="PROSITE" id="PS00727">
    <property type="entry name" value="AP_NUCLEASE_F1_2"/>
    <property type="match status" value="1"/>
</dbReference>
<dbReference type="PROSITE" id="PS51435">
    <property type="entry name" value="AP_NUCLEASE_F1_4"/>
    <property type="match status" value="1"/>
</dbReference>
<organism evidence="8 9">
    <name type="scientific">Fulvivirga kasyanovii</name>
    <dbReference type="NCBI Taxonomy" id="396812"/>
    <lineage>
        <taxon>Bacteria</taxon>
        <taxon>Pseudomonadati</taxon>
        <taxon>Bacteroidota</taxon>
        <taxon>Cytophagia</taxon>
        <taxon>Cytophagales</taxon>
        <taxon>Fulvivirgaceae</taxon>
        <taxon>Fulvivirga</taxon>
    </lineage>
</organism>
<comment type="cofactor">
    <cofactor evidence="2">
        <name>Mg(2+)</name>
        <dbReference type="ChEBI" id="CHEBI:18420"/>
    </cofactor>
</comment>
<keyword evidence="4" id="KW-0479">Metal-binding</keyword>
<dbReference type="PROSITE" id="PS00726">
    <property type="entry name" value="AP_NUCLEASE_F1_1"/>
    <property type="match status" value="1"/>
</dbReference>
<evidence type="ECO:0000313" key="8">
    <source>
        <dbReference type="EMBL" id="MTI26778.1"/>
    </source>
</evidence>
<comment type="similarity">
    <text evidence="3">Belongs to the DNA repair enzymes AP/ExoA family.</text>
</comment>
<dbReference type="NCBIfam" id="TIGR00633">
    <property type="entry name" value="xth"/>
    <property type="match status" value="1"/>
</dbReference>
<dbReference type="InterPro" id="IPR004808">
    <property type="entry name" value="AP_endonuc_1"/>
</dbReference>
<gene>
    <name evidence="8" type="primary">xth</name>
    <name evidence="8" type="ORF">E1163_17620</name>
</gene>
<dbReference type="SUPFAM" id="SSF56219">
    <property type="entry name" value="DNase I-like"/>
    <property type="match status" value="1"/>
</dbReference>
<dbReference type="CDD" id="cd09087">
    <property type="entry name" value="Ape1-like_AP-endo"/>
    <property type="match status" value="1"/>
</dbReference>
<dbReference type="Gene3D" id="3.60.10.10">
    <property type="entry name" value="Endonuclease/exonuclease/phosphatase"/>
    <property type="match status" value="1"/>
</dbReference>
<dbReference type="EMBL" id="SMLW01000598">
    <property type="protein sequence ID" value="MTI26778.1"/>
    <property type="molecule type" value="Genomic_DNA"/>
</dbReference>
<dbReference type="NCBIfam" id="TIGR00195">
    <property type="entry name" value="exoDNase_III"/>
    <property type="match status" value="1"/>
</dbReference>
<evidence type="ECO:0000256" key="6">
    <source>
        <dbReference type="ARBA" id="ARBA00022842"/>
    </source>
</evidence>
<protein>
    <submittedName>
        <fullName evidence="8">Exodeoxyribonuclease III</fullName>
        <ecNumber evidence="8">3.1.11.2</ecNumber>
    </submittedName>
</protein>
<dbReference type="Pfam" id="PF03372">
    <property type="entry name" value="Exo_endo_phos"/>
    <property type="match status" value="1"/>
</dbReference>
<dbReference type="InterPro" id="IPR036691">
    <property type="entry name" value="Endo/exonu/phosph_ase_sf"/>
</dbReference>
<dbReference type="PROSITE" id="PS00728">
    <property type="entry name" value="AP_NUCLEASE_F1_3"/>
    <property type="match status" value="1"/>
</dbReference>
<dbReference type="PANTHER" id="PTHR22748">
    <property type="entry name" value="AP ENDONUCLEASE"/>
    <property type="match status" value="1"/>
</dbReference>
<evidence type="ECO:0000256" key="2">
    <source>
        <dbReference type="ARBA" id="ARBA00001946"/>
    </source>
</evidence>
<name>A0ABW9RU37_9BACT</name>
<keyword evidence="9" id="KW-1185">Reference proteome</keyword>
<dbReference type="PANTHER" id="PTHR22748:SF6">
    <property type="entry name" value="DNA-(APURINIC OR APYRIMIDINIC SITE) ENDONUCLEASE"/>
    <property type="match status" value="1"/>
</dbReference>
<evidence type="ECO:0000313" key="9">
    <source>
        <dbReference type="Proteomes" id="UP000798808"/>
    </source>
</evidence>
<dbReference type="RefSeq" id="WP_155173788.1">
    <property type="nucleotide sequence ID" value="NZ_BAAAFL010000043.1"/>
</dbReference>
<dbReference type="InterPro" id="IPR020848">
    <property type="entry name" value="AP_endonuclease_F1_CS"/>
</dbReference>
<evidence type="ECO:0000256" key="1">
    <source>
        <dbReference type="ARBA" id="ARBA00001936"/>
    </source>
</evidence>
<accession>A0ABW9RU37</accession>
<sequence length="260" mass="30065">MSNLKLVSWNINGIRAILKKDFVENIKKMNPDIFCLQETKAQVEDVKTAAQLLPEYHAYINSSKARKGYSGTAIFSKKEPVSVVYDLGHDDHDQEGRVITAEYQDFFLVNVYTPNSGQGLNRLDYRQTWDEVFLKHLKALEEKKPVILCGDLNVAHQEIDIARAKQNYNKSAGYTQQEIDGFSNYISNGFVDTFRHFYPEEIKYSYWNYMFNARSRNVGWRIDYFLVSSGLLDKIRSAAIHNEYEGSDHCPVELELESAY</sequence>
<evidence type="ECO:0000256" key="4">
    <source>
        <dbReference type="ARBA" id="ARBA00022723"/>
    </source>
</evidence>
<dbReference type="InterPro" id="IPR005135">
    <property type="entry name" value="Endo/exonuclease/phosphatase"/>
</dbReference>
<proteinExistence type="inferred from homology"/>
<evidence type="ECO:0000256" key="3">
    <source>
        <dbReference type="ARBA" id="ARBA00007092"/>
    </source>
</evidence>
<feature type="domain" description="Endonuclease/exonuclease/phosphatase" evidence="7">
    <location>
        <begin position="7"/>
        <end position="249"/>
    </location>
</feature>
<evidence type="ECO:0000259" key="7">
    <source>
        <dbReference type="Pfam" id="PF03372"/>
    </source>
</evidence>
<dbReference type="EC" id="3.1.11.2" evidence="8"/>
<comment type="cofactor">
    <cofactor evidence="1">
        <name>Mn(2+)</name>
        <dbReference type="ChEBI" id="CHEBI:29035"/>
    </cofactor>
</comment>
<dbReference type="Proteomes" id="UP000798808">
    <property type="component" value="Unassembled WGS sequence"/>
</dbReference>